<protein>
    <submittedName>
        <fullName evidence="1">Pilus assembly protein PilP</fullName>
    </submittedName>
</protein>
<dbReference type="EMBL" id="CP067393">
    <property type="protein sequence ID" value="QQP87128.1"/>
    <property type="molecule type" value="Genomic_DNA"/>
</dbReference>
<dbReference type="PIRSF" id="PIRSF016481">
    <property type="entry name" value="Pilus_assembly_PilP"/>
    <property type="match status" value="1"/>
</dbReference>
<organism evidence="1 2">
    <name type="scientific">Entomomonas asaccharolytica</name>
    <dbReference type="NCBI Taxonomy" id="2785331"/>
    <lineage>
        <taxon>Bacteria</taxon>
        <taxon>Pseudomonadati</taxon>
        <taxon>Pseudomonadota</taxon>
        <taxon>Gammaproteobacteria</taxon>
        <taxon>Pseudomonadales</taxon>
        <taxon>Pseudomonadaceae</taxon>
        <taxon>Entomomonas</taxon>
    </lineage>
</organism>
<evidence type="ECO:0000313" key="1">
    <source>
        <dbReference type="EMBL" id="QQP87128.1"/>
    </source>
</evidence>
<dbReference type="PROSITE" id="PS51257">
    <property type="entry name" value="PROKAR_LIPOPROTEIN"/>
    <property type="match status" value="1"/>
</dbReference>
<name>A0A974NIC9_9GAMM</name>
<dbReference type="AlphaFoldDB" id="A0A974NIC9"/>
<dbReference type="Pfam" id="PF04351">
    <property type="entry name" value="PilP"/>
    <property type="match status" value="1"/>
</dbReference>
<dbReference type="KEGG" id="eaz:JHT90_03985"/>
<dbReference type="Proteomes" id="UP000595278">
    <property type="component" value="Chromosome"/>
</dbReference>
<proteinExistence type="predicted"/>
<reference evidence="1 2" key="1">
    <citation type="submission" date="2021-01" db="EMBL/GenBank/DDBJ databases">
        <title>Entomomonas sp. F2A isolated from a house cricket (Acheta domesticus).</title>
        <authorList>
            <person name="Spergser J."/>
            <person name="Busse H.-J."/>
        </authorList>
    </citation>
    <scope>NUCLEOTIDE SEQUENCE [LARGE SCALE GENOMIC DNA]</scope>
    <source>
        <strain evidence="1 2">F2A</strain>
    </source>
</reference>
<sequence length="174" mass="19531">MIFKRILFLGVLTSVLVGCGNSGVVDLEEYVDRVKARPARAIEPLPEPKPYLPFSYTATFMRDPFQSQDAIIQPDPIREDLSKCLMPDLTRPKQYLEGFDIGSFIMVGTIENDKEHYALLRGAGGIHRIRVGDYIGVNHGQVVSINDFGLEVLEKISDGNEGCREKTYILELKN</sequence>
<dbReference type="Gene3D" id="2.30.30.830">
    <property type="match status" value="1"/>
</dbReference>
<evidence type="ECO:0000313" key="2">
    <source>
        <dbReference type="Proteomes" id="UP000595278"/>
    </source>
</evidence>
<dbReference type="InterPro" id="IPR007446">
    <property type="entry name" value="PilP"/>
</dbReference>
<keyword evidence="2" id="KW-1185">Reference proteome</keyword>
<gene>
    <name evidence="1" type="ORF">JHT90_03985</name>
</gene>
<accession>A0A974NIC9</accession>